<feature type="region of interest" description="Disordered" evidence="1">
    <location>
        <begin position="136"/>
        <end position="166"/>
    </location>
</feature>
<evidence type="ECO:0000259" key="2">
    <source>
        <dbReference type="Pfam" id="PF17100"/>
    </source>
</evidence>
<dbReference type="Pfam" id="PF17100">
    <property type="entry name" value="NACHT_N"/>
    <property type="match status" value="1"/>
</dbReference>
<proteinExistence type="predicted"/>
<accession>A0A2P5HHT2</accession>
<name>A0A2P5HHT2_DIAHE</name>
<feature type="compositionally biased region" description="Polar residues" evidence="1">
    <location>
        <begin position="45"/>
        <end position="63"/>
    </location>
</feature>
<feature type="compositionally biased region" description="Low complexity" evidence="1">
    <location>
        <begin position="78"/>
        <end position="88"/>
    </location>
</feature>
<dbReference type="AlphaFoldDB" id="A0A2P5HHT2"/>
<dbReference type="EMBL" id="MAVT02001982">
    <property type="protein sequence ID" value="POS69811.1"/>
    <property type="molecule type" value="Genomic_DNA"/>
</dbReference>
<dbReference type="Proteomes" id="UP000094444">
    <property type="component" value="Unassembled WGS sequence"/>
</dbReference>
<keyword evidence="4" id="KW-1185">Reference proteome</keyword>
<evidence type="ECO:0000313" key="4">
    <source>
        <dbReference type="Proteomes" id="UP000094444"/>
    </source>
</evidence>
<reference evidence="3" key="1">
    <citation type="submission" date="2017-09" db="EMBL/GenBank/DDBJ databases">
        <title>Polyketide synthases of a Diaporthe helianthi virulent isolate.</title>
        <authorList>
            <person name="Baroncelli R."/>
        </authorList>
    </citation>
    <scope>NUCLEOTIDE SEQUENCE [LARGE SCALE GENOMIC DNA]</scope>
    <source>
        <strain evidence="3">7/96</strain>
    </source>
</reference>
<evidence type="ECO:0000313" key="3">
    <source>
        <dbReference type="EMBL" id="POS69811.1"/>
    </source>
</evidence>
<feature type="domain" description="NWD NACHT-NTPase N-terminal" evidence="2">
    <location>
        <begin position="105"/>
        <end position="211"/>
    </location>
</feature>
<comment type="caution">
    <text evidence="3">The sequence shown here is derived from an EMBL/GenBank/DDBJ whole genome shotgun (WGS) entry which is preliminary data.</text>
</comment>
<dbReference type="OrthoDB" id="163438at2759"/>
<gene>
    <name evidence="3" type="ORF">DHEL01_v211794</name>
</gene>
<feature type="region of interest" description="Disordered" evidence="1">
    <location>
        <begin position="1"/>
        <end position="103"/>
    </location>
</feature>
<feature type="compositionally biased region" description="Polar residues" evidence="1">
    <location>
        <begin position="136"/>
        <end position="151"/>
    </location>
</feature>
<dbReference type="STRING" id="158607.A0A2P5HHT2"/>
<organism evidence="3 4">
    <name type="scientific">Diaporthe helianthi</name>
    <dbReference type="NCBI Taxonomy" id="158607"/>
    <lineage>
        <taxon>Eukaryota</taxon>
        <taxon>Fungi</taxon>
        <taxon>Dikarya</taxon>
        <taxon>Ascomycota</taxon>
        <taxon>Pezizomycotina</taxon>
        <taxon>Sordariomycetes</taxon>
        <taxon>Sordariomycetidae</taxon>
        <taxon>Diaporthales</taxon>
        <taxon>Diaporthaceae</taxon>
        <taxon>Diaporthe</taxon>
    </lineage>
</organism>
<dbReference type="InParanoid" id="A0A2P5HHT2"/>
<sequence length="226" mass="24826">MVSKRERLKRYFRRLGSSNDRNDSNDSNGPQALPPEHDSSALAIGSQSSPSSTHPRPSNGPTERSQDTGLIPSVMPGRASSPARAATVAPPPAQTTESPPQAGLSLWGRAYEALRAHDPNLIDRYEELLSKELQESVTTATSQNTTGQVGSLNPPENLINSDPRTRQQQLEKITDRGMERADGKRTKYTLFGHEFVLRDQVSQVADFVTVVGRSNQPILTILDYHK</sequence>
<dbReference type="InterPro" id="IPR031359">
    <property type="entry name" value="NACHT_N"/>
</dbReference>
<evidence type="ECO:0000256" key="1">
    <source>
        <dbReference type="SAM" id="MobiDB-lite"/>
    </source>
</evidence>
<feature type="compositionally biased region" description="Basic residues" evidence="1">
    <location>
        <begin position="1"/>
        <end position="13"/>
    </location>
</feature>
<protein>
    <recommendedName>
        <fullName evidence="2">NWD NACHT-NTPase N-terminal domain-containing protein</fullName>
    </recommendedName>
</protein>